<evidence type="ECO:0000259" key="4">
    <source>
        <dbReference type="PROSITE" id="PS51000"/>
    </source>
</evidence>
<dbReference type="SMART" id="SM00420">
    <property type="entry name" value="HTH_DEOR"/>
    <property type="match status" value="1"/>
</dbReference>
<keyword evidence="1" id="KW-0805">Transcription regulation</keyword>
<dbReference type="InterPro" id="IPR001034">
    <property type="entry name" value="DeoR_HTH"/>
</dbReference>
<reference evidence="5 6" key="1">
    <citation type="submission" date="2016-10" db="EMBL/GenBank/DDBJ databases">
        <authorList>
            <person name="de Groot N.N."/>
        </authorList>
    </citation>
    <scope>NUCLEOTIDE SEQUENCE [LARGE SCALE GENOMIC DNA]</scope>
    <source>
        <strain evidence="5 6">DSM 28129</strain>
    </source>
</reference>
<dbReference type="Proteomes" id="UP000198972">
    <property type="component" value="Unassembled WGS sequence"/>
</dbReference>
<dbReference type="GO" id="GO:0003677">
    <property type="term" value="F:DNA binding"/>
    <property type="evidence" value="ECO:0007669"/>
    <property type="project" value="UniProtKB-KW"/>
</dbReference>
<dbReference type="RefSeq" id="WP_091233439.1">
    <property type="nucleotide sequence ID" value="NZ_FNBG01000022.1"/>
</dbReference>
<evidence type="ECO:0000313" key="6">
    <source>
        <dbReference type="Proteomes" id="UP000198972"/>
    </source>
</evidence>
<keyword evidence="6" id="KW-1185">Reference proteome</keyword>
<dbReference type="InterPro" id="IPR018356">
    <property type="entry name" value="Tscrpt_reg_HTH_DeoR_CS"/>
</dbReference>
<dbReference type="InterPro" id="IPR014036">
    <property type="entry name" value="DeoR-like_C"/>
</dbReference>
<dbReference type="Gene3D" id="1.10.10.10">
    <property type="entry name" value="Winged helix-like DNA-binding domain superfamily/Winged helix DNA-binding domain"/>
    <property type="match status" value="1"/>
</dbReference>
<dbReference type="SMART" id="SM01134">
    <property type="entry name" value="DeoRC"/>
    <property type="match status" value="1"/>
</dbReference>
<dbReference type="PANTHER" id="PTHR30363">
    <property type="entry name" value="HTH-TYPE TRANSCRIPTIONAL REGULATOR SRLR-RELATED"/>
    <property type="match status" value="1"/>
</dbReference>
<dbReference type="PRINTS" id="PR00037">
    <property type="entry name" value="HTHLACR"/>
</dbReference>
<keyword evidence="3" id="KW-0804">Transcription</keyword>
<dbReference type="STRING" id="670482.SAMN04488542_12269"/>
<organism evidence="5 6">
    <name type="scientific">Fontibacillus panacisegetis</name>
    <dbReference type="NCBI Taxonomy" id="670482"/>
    <lineage>
        <taxon>Bacteria</taxon>
        <taxon>Bacillati</taxon>
        <taxon>Bacillota</taxon>
        <taxon>Bacilli</taxon>
        <taxon>Bacillales</taxon>
        <taxon>Paenibacillaceae</taxon>
        <taxon>Fontibacillus</taxon>
    </lineage>
</organism>
<dbReference type="EMBL" id="FNBG01000022">
    <property type="protein sequence ID" value="SDF98932.1"/>
    <property type="molecule type" value="Genomic_DNA"/>
</dbReference>
<dbReference type="SUPFAM" id="SSF100950">
    <property type="entry name" value="NagB/RpiA/CoA transferase-like"/>
    <property type="match status" value="1"/>
</dbReference>
<name>A0A1G7QKB3_9BACL</name>
<dbReference type="PANTHER" id="PTHR30363:SF44">
    <property type="entry name" value="AGA OPERON TRANSCRIPTIONAL REPRESSOR-RELATED"/>
    <property type="match status" value="1"/>
</dbReference>
<dbReference type="InterPro" id="IPR036388">
    <property type="entry name" value="WH-like_DNA-bd_sf"/>
</dbReference>
<gene>
    <name evidence="5" type="ORF">SAMN04488542_12269</name>
</gene>
<dbReference type="OrthoDB" id="9797223at2"/>
<evidence type="ECO:0000313" key="5">
    <source>
        <dbReference type="EMBL" id="SDF98932.1"/>
    </source>
</evidence>
<feature type="domain" description="HTH deoR-type" evidence="4">
    <location>
        <begin position="3"/>
        <end position="58"/>
    </location>
</feature>
<dbReference type="Pfam" id="PF00455">
    <property type="entry name" value="DeoRC"/>
    <property type="match status" value="1"/>
</dbReference>
<evidence type="ECO:0000256" key="3">
    <source>
        <dbReference type="ARBA" id="ARBA00023163"/>
    </source>
</evidence>
<dbReference type="GO" id="GO:0003700">
    <property type="term" value="F:DNA-binding transcription factor activity"/>
    <property type="evidence" value="ECO:0007669"/>
    <property type="project" value="InterPro"/>
</dbReference>
<dbReference type="InterPro" id="IPR037171">
    <property type="entry name" value="NagB/RpiA_transferase-like"/>
</dbReference>
<protein>
    <submittedName>
        <fullName evidence="5">Transcriptional regulator, DeoR family</fullName>
    </submittedName>
</protein>
<dbReference type="Pfam" id="PF08220">
    <property type="entry name" value="HTH_DeoR"/>
    <property type="match status" value="1"/>
</dbReference>
<evidence type="ECO:0000256" key="1">
    <source>
        <dbReference type="ARBA" id="ARBA00023015"/>
    </source>
</evidence>
<keyword evidence="2" id="KW-0238">DNA-binding</keyword>
<dbReference type="PROSITE" id="PS51000">
    <property type="entry name" value="HTH_DEOR_2"/>
    <property type="match status" value="1"/>
</dbReference>
<proteinExistence type="predicted"/>
<dbReference type="PROSITE" id="PS00894">
    <property type="entry name" value="HTH_DEOR_1"/>
    <property type="match status" value="1"/>
</dbReference>
<dbReference type="InterPro" id="IPR050313">
    <property type="entry name" value="Carb_Metab_HTH_regulators"/>
</dbReference>
<evidence type="ECO:0000256" key="2">
    <source>
        <dbReference type="ARBA" id="ARBA00023125"/>
    </source>
</evidence>
<dbReference type="AlphaFoldDB" id="A0A1G7QKB3"/>
<accession>A0A1G7QKB3</accession>
<sequence length="253" mass="28295">MFQIERQEKILQYIDKKKKANVNELSALFGVSKVTIRRDLDDLAEKGLVIKTHGGVMSITNKFSYEIPSSSKLESNTEAKQKIGLVAAGMIEEDDIVIFDAGSTTLEVARNIRNQQVTVLTNDIKISMEMAHKRDVTLMVSGGVLNESVYTLVGDQTVDFFKKVHVNKTFLGCDAIDLQFGISNRTMQEVETKKAMIGAAEEVIMVTDSTKLNKKVFCHLCDISDIDKLVINEIDVEYKKELEKKGVEVIVVE</sequence>
<dbReference type="SUPFAM" id="SSF46785">
    <property type="entry name" value="Winged helix' DNA-binding domain"/>
    <property type="match status" value="1"/>
</dbReference>
<dbReference type="InterPro" id="IPR036390">
    <property type="entry name" value="WH_DNA-bd_sf"/>
</dbReference>
<dbReference type="Gene3D" id="3.40.50.1360">
    <property type="match status" value="1"/>
</dbReference>